<dbReference type="AlphaFoldDB" id="A0A399CVF8"/>
<dbReference type="Proteomes" id="UP000266441">
    <property type="component" value="Unassembled WGS sequence"/>
</dbReference>
<keyword evidence="1" id="KW-0812">Transmembrane</keyword>
<protein>
    <submittedName>
        <fullName evidence="2">Uncharacterized protein</fullName>
    </submittedName>
</protein>
<reference evidence="2 3" key="1">
    <citation type="journal article" date="2015" name="Int. J. Syst. Evol. Microbiol.">
        <title>Mariniphaga sediminis sp. nov., isolated from coastal sediment.</title>
        <authorList>
            <person name="Wang F.Q."/>
            <person name="Shen Q.Y."/>
            <person name="Chen G.J."/>
            <person name="Du Z.J."/>
        </authorList>
    </citation>
    <scope>NUCLEOTIDE SEQUENCE [LARGE SCALE GENOMIC DNA]</scope>
    <source>
        <strain evidence="2 3">SY21</strain>
    </source>
</reference>
<dbReference type="RefSeq" id="WP_119351224.1">
    <property type="nucleotide sequence ID" value="NZ_QWET01000016.1"/>
</dbReference>
<evidence type="ECO:0000256" key="1">
    <source>
        <dbReference type="SAM" id="Phobius"/>
    </source>
</evidence>
<keyword evidence="3" id="KW-1185">Reference proteome</keyword>
<name>A0A399CVF8_9BACT</name>
<proteinExistence type="predicted"/>
<sequence>MNNRNSGKPLYSQLIGLVKKGFSTLENENQREVKEFIRSCQHPNGGFTDRGGRSDFYYSLFGVWLSAALDMPETLENHKSFVGEKQHERSGTVDALASLLIRISLFEEDFQKPSFLKLLKMAFRESNQSIFYRLFLFFLVFDAFYQGKMIHFFARIILFFYPLPVESPGSIYAALTLIRYKVGLSVNREKKALLFHFEKGKGFKAFRNVEEADLLSTAVVLFALKATDTDLRMVAPDCLEFIQGSYDSGAFLAGNGDEVRDLEYTFYGLLALGTLI</sequence>
<feature type="transmembrane region" description="Helical" evidence="1">
    <location>
        <begin position="130"/>
        <end position="146"/>
    </location>
</feature>
<feature type="transmembrane region" description="Helical" evidence="1">
    <location>
        <begin position="152"/>
        <end position="178"/>
    </location>
</feature>
<keyword evidence="1" id="KW-0472">Membrane</keyword>
<comment type="caution">
    <text evidence="2">The sequence shown here is derived from an EMBL/GenBank/DDBJ whole genome shotgun (WGS) entry which is preliminary data.</text>
</comment>
<dbReference type="OrthoDB" id="1116904at2"/>
<accession>A0A399CVF8</accession>
<evidence type="ECO:0000313" key="3">
    <source>
        <dbReference type="Proteomes" id="UP000266441"/>
    </source>
</evidence>
<evidence type="ECO:0000313" key="2">
    <source>
        <dbReference type="EMBL" id="RIH63765.1"/>
    </source>
</evidence>
<dbReference type="InterPro" id="IPR008930">
    <property type="entry name" value="Terpenoid_cyclase/PrenylTrfase"/>
</dbReference>
<organism evidence="2 3">
    <name type="scientific">Mariniphaga sediminis</name>
    <dbReference type="NCBI Taxonomy" id="1628158"/>
    <lineage>
        <taxon>Bacteria</taxon>
        <taxon>Pseudomonadati</taxon>
        <taxon>Bacteroidota</taxon>
        <taxon>Bacteroidia</taxon>
        <taxon>Marinilabiliales</taxon>
        <taxon>Prolixibacteraceae</taxon>
        <taxon>Mariniphaga</taxon>
    </lineage>
</organism>
<dbReference type="SUPFAM" id="SSF48239">
    <property type="entry name" value="Terpenoid cyclases/Protein prenyltransferases"/>
    <property type="match status" value="1"/>
</dbReference>
<dbReference type="EMBL" id="QWET01000016">
    <property type="protein sequence ID" value="RIH63765.1"/>
    <property type="molecule type" value="Genomic_DNA"/>
</dbReference>
<gene>
    <name evidence="2" type="ORF">D1164_17655</name>
</gene>
<keyword evidence="1" id="KW-1133">Transmembrane helix</keyword>